<dbReference type="InterPro" id="IPR001584">
    <property type="entry name" value="Integrase_cat-core"/>
</dbReference>
<dbReference type="InterPro" id="IPR036397">
    <property type="entry name" value="RNaseH_sf"/>
</dbReference>
<feature type="domain" description="Integrase catalytic" evidence="2">
    <location>
        <begin position="239"/>
        <end position="457"/>
    </location>
</feature>
<dbReference type="PANTHER" id="PTHR35004:SF7">
    <property type="entry name" value="INTEGRASE PROTEIN"/>
    <property type="match status" value="1"/>
</dbReference>
<evidence type="ECO:0000256" key="1">
    <source>
        <dbReference type="SAM" id="MobiDB-lite"/>
    </source>
</evidence>
<organism evidence="3 4">
    <name type="scientific">Hydrogenophaga aromaticivorans</name>
    <dbReference type="NCBI Taxonomy" id="2610898"/>
    <lineage>
        <taxon>Bacteria</taxon>
        <taxon>Pseudomonadati</taxon>
        <taxon>Pseudomonadota</taxon>
        <taxon>Betaproteobacteria</taxon>
        <taxon>Burkholderiales</taxon>
        <taxon>Comamonadaceae</taxon>
        <taxon>Hydrogenophaga</taxon>
    </lineage>
</organism>
<accession>A0A7Y8KYY8</accession>
<evidence type="ECO:0000313" key="4">
    <source>
        <dbReference type="Proteomes" id="UP000545507"/>
    </source>
</evidence>
<evidence type="ECO:0000259" key="2">
    <source>
        <dbReference type="PROSITE" id="PS50994"/>
    </source>
</evidence>
<feature type="compositionally biased region" description="Basic and acidic residues" evidence="1">
    <location>
        <begin position="608"/>
        <end position="619"/>
    </location>
</feature>
<reference evidence="3 4" key="1">
    <citation type="submission" date="2019-09" db="EMBL/GenBank/DDBJ databases">
        <title>Hydrogenophaga aromatica sp. nov., isolated from a para-xylene-degrading enrichment culture.</title>
        <authorList>
            <person name="Tancsics A."/>
            <person name="Banerjee S."/>
        </authorList>
    </citation>
    <scope>NUCLEOTIDE SEQUENCE [LARGE SCALE GENOMIC DNA]</scope>
    <source>
        <strain evidence="3 4">D2P1</strain>
    </source>
</reference>
<dbReference type="Gene3D" id="3.30.420.10">
    <property type="entry name" value="Ribonuclease H-like superfamily/Ribonuclease H"/>
    <property type="match status" value="1"/>
</dbReference>
<dbReference type="Proteomes" id="UP000545507">
    <property type="component" value="Unassembled WGS sequence"/>
</dbReference>
<comment type="caution">
    <text evidence="3">The sequence shown here is derived from an EMBL/GenBank/DDBJ whole genome shotgun (WGS) entry which is preliminary data.</text>
</comment>
<dbReference type="SUPFAM" id="SSF53098">
    <property type="entry name" value="Ribonuclease H-like"/>
    <property type="match status" value="1"/>
</dbReference>
<keyword evidence="4" id="KW-1185">Reference proteome</keyword>
<dbReference type="PANTHER" id="PTHR35004">
    <property type="entry name" value="TRANSPOSASE RV3428C-RELATED"/>
    <property type="match status" value="1"/>
</dbReference>
<dbReference type="EMBL" id="VYGV01000015">
    <property type="protein sequence ID" value="NWF46786.1"/>
    <property type="molecule type" value="Genomic_DNA"/>
</dbReference>
<dbReference type="AlphaFoldDB" id="A0A7Y8KYY8"/>
<feature type="compositionally biased region" description="Low complexity" evidence="1">
    <location>
        <begin position="627"/>
        <end position="643"/>
    </location>
</feature>
<sequence length="661" mass="74795">MKHLLRNDRLVMRGDDMRYVVTDAVAVAGRIRLFDELSEKEVFLKLDDVRKGIASGEWVHERPGHTLPKTSPQVQKDPELAKKTQYALSIVQEIRRLVKTASITIRQATERVRANRKSGQAPGTFPSDATIYRLLERERNDLPLYTGDKNKGNRLPRRCQKVRQLVVSMAKAHFLQADSRWTLRDLVLNVNAVAVVESFIPSDDSISRTYVRDVVVEEFGPELDIERMDPRTANSLKSVVKAPITTSHLLERVEQDALHLPWRIVTADGVSHSIYWLHAIDCYSGMPVGWKLVVGSPNVTNTLQCIESILYSKADKFKALRLSTEKDCFGTPMLLVVDNGPENKGERICKLSHLFIDVMHCKAHTPQEKPYIERLNRSLKEALQTLPGCTRFDDVDGERDPEKLNDLPMTLEEIERWIVRWYLEDWANHKLKRLLMTTFTDPEARGRTPWTRWHHATHVRGQSVALPPSRQDWKKTMYQYESRTLSRKTGITYRGFSFIGKSMPRLLSLVGENPVDVLIDPDDFRHLFVLGPGEELLELVNAAVSETTPAYSFDQATQVLKDACENDKVGEAERLKFRHDVFTRSAHTPPKPVKGASKTNKPATSKETSAKAKHSEAVNRAKKAPLTTNASTNAAAQDTATADFSDVELLPVIDRRSGDAG</sequence>
<dbReference type="GO" id="GO:0003676">
    <property type="term" value="F:nucleic acid binding"/>
    <property type="evidence" value="ECO:0007669"/>
    <property type="project" value="InterPro"/>
</dbReference>
<gene>
    <name evidence="3" type="ORF">F3K02_16225</name>
</gene>
<dbReference type="GO" id="GO:0015074">
    <property type="term" value="P:DNA integration"/>
    <property type="evidence" value="ECO:0007669"/>
    <property type="project" value="InterPro"/>
</dbReference>
<feature type="region of interest" description="Disordered" evidence="1">
    <location>
        <begin position="580"/>
        <end position="661"/>
    </location>
</feature>
<dbReference type="RefSeq" id="WP_177136684.1">
    <property type="nucleotide sequence ID" value="NZ_VYGV01000015.1"/>
</dbReference>
<feature type="compositionally biased region" description="Polar residues" evidence="1">
    <location>
        <begin position="597"/>
        <end position="607"/>
    </location>
</feature>
<evidence type="ECO:0000313" key="3">
    <source>
        <dbReference type="EMBL" id="NWF46786.1"/>
    </source>
</evidence>
<dbReference type="PROSITE" id="PS50994">
    <property type="entry name" value="INTEGRASE"/>
    <property type="match status" value="1"/>
</dbReference>
<proteinExistence type="predicted"/>
<dbReference type="InterPro" id="IPR012337">
    <property type="entry name" value="RNaseH-like_sf"/>
</dbReference>
<name>A0A7Y8KYY8_9BURK</name>
<protein>
    <submittedName>
        <fullName evidence="3">Transposase family protein</fullName>
    </submittedName>
</protein>